<keyword evidence="1" id="KW-0812">Transmembrane</keyword>
<name>A0A1E4SEY1_9ASCO</name>
<dbReference type="RefSeq" id="XP_020063074.1">
    <property type="nucleotide sequence ID" value="XM_020207934.1"/>
</dbReference>
<dbReference type="GeneID" id="30982071"/>
<evidence type="ECO:0000256" key="1">
    <source>
        <dbReference type="SAM" id="Phobius"/>
    </source>
</evidence>
<organism evidence="2 3">
    <name type="scientific">Suhomyces tanzawaensis NRRL Y-17324</name>
    <dbReference type="NCBI Taxonomy" id="984487"/>
    <lineage>
        <taxon>Eukaryota</taxon>
        <taxon>Fungi</taxon>
        <taxon>Dikarya</taxon>
        <taxon>Ascomycota</taxon>
        <taxon>Saccharomycotina</taxon>
        <taxon>Pichiomycetes</taxon>
        <taxon>Debaryomycetaceae</taxon>
        <taxon>Suhomyces</taxon>
    </lineage>
</organism>
<keyword evidence="1" id="KW-1133">Transmembrane helix</keyword>
<dbReference type="EMBL" id="KV453914">
    <property type="protein sequence ID" value="ODV77952.1"/>
    <property type="molecule type" value="Genomic_DNA"/>
</dbReference>
<keyword evidence="3" id="KW-1185">Reference proteome</keyword>
<dbReference type="AlphaFoldDB" id="A0A1E4SEY1"/>
<dbReference type="Proteomes" id="UP000094285">
    <property type="component" value="Unassembled WGS sequence"/>
</dbReference>
<reference evidence="3" key="1">
    <citation type="submission" date="2016-05" db="EMBL/GenBank/DDBJ databases">
        <title>Comparative genomics of biotechnologically important yeasts.</title>
        <authorList>
            <consortium name="DOE Joint Genome Institute"/>
            <person name="Riley R."/>
            <person name="Haridas S."/>
            <person name="Wolfe K.H."/>
            <person name="Lopes M.R."/>
            <person name="Hittinger C.T."/>
            <person name="Goker M."/>
            <person name="Salamov A."/>
            <person name="Wisecaver J."/>
            <person name="Long T.M."/>
            <person name="Aerts A.L."/>
            <person name="Barry K."/>
            <person name="Choi C."/>
            <person name="Clum A."/>
            <person name="Coughlan A.Y."/>
            <person name="Deshpande S."/>
            <person name="Douglass A.P."/>
            <person name="Hanson S.J."/>
            <person name="Klenk H.-P."/>
            <person name="Labutti K."/>
            <person name="Lapidus A."/>
            <person name="Lindquist E."/>
            <person name="Lipzen A."/>
            <person name="Meier-Kolthoff J.P."/>
            <person name="Ohm R.A."/>
            <person name="Otillar R.P."/>
            <person name="Pangilinan J."/>
            <person name="Peng Y."/>
            <person name="Rokas A."/>
            <person name="Rosa C.A."/>
            <person name="Scheuner C."/>
            <person name="Sibirny A.A."/>
            <person name="Slot J.C."/>
            <person name="Stielow J.B."/>
            <person name="Sun H."/>
            <person name="Kurtzman C.P."/>
            <person name="Blackwell M."/>
            <person name="Grigoriev I.V."/>
            <person name="Jeffries T.W."/>
        </authorList>
    </citation>
    <scope>NUCLEOTIDE SEQUENCE [LARGE SCALE GENOMIC DNA]</scope>
    <source>
        <strain evidence="3">NRRL Y-17324</strain>
    </source>
</reference>
<protein>
    <submittedName>
        <fullName evidence="2">Uncharacterized protein</fullName>
    </submittedName>
</protein>
<gene>
    <name evidence="2" type="ORF">CANTADRAFT_26932</name>
</gene>
<accession>A0A1E4SEY1</accession>
<feature type="transmembrane region" description="Helical" evidence="1">
    <location>
        <begin position="20"/>
        <end position="40"/>
    </location>
</feature>
<evidence type="ECO:0000313" key="2">
    <source>
        <dbReference type="EMBL" id="ODV77952.1"/>
    </source>
</evidence>
<keyword evidence="1" id="KW-0472">Membrane</keyword>
<sequence length="60" mass="6968">MTMTLNQPRTEPYQFSTRDFPKWISFNMSNITFTTVILAVPRHSLQHLALFKAGKNMLPV</sequence>
<proteinExistence type="predicted"/>
<evidence type="ECO:0000313" key="3">
    <source>
        <dbReference type="Proteomes" id="UP000094285"/>
    </source>
</evidence>